<dbReference type="RefSeq" id="YP_009481420.1">
    <property type="nucleotide sequence ID" value="NC_037665.1"/>
</dbReference>
<sequence>MGWGADKRTDPTQTVSCGQCTWPTLPTELRREIIMRWLPDRDVGACLLAGRSFHALTARDLERRCYAYATVEGMCAAGDLRGLQYALGGRIETAPIDWAMCMHVAAIRGHVHIITWVVDQVGPTPGLDDDDWEDVYALATGSQPLLRPLATMRCVSANLLQQKDASRTIVAFERTSNMWTHSTPKARDAAVASCQRDPWAGMVSRLMQAIPIPSDINANYARDLTDAVVEANRDEQQCRARGDLRGAERHAETLATSGIRVVWALVFEGRLDEAVSVVSNPSTLEGHCPWTASATRAYVAKACALANERALVETMCHLIDACTCKGHYAKHERATLVRGAAQGGHFALLKYALVCWPGVWSDAVAEAVKGGHVDCVRWMCSHKFPTAASVIWCPVRAAYVSALTLAVRMRRDDMVALLVGAPDALDAIRLAFDDAVGAGDLRTARLIRALSARHASLCAAPL</sequence>
<accession>A0A2U7UG28</accession>
<gene>
    <name evidence="1" type="ORF">pmac_cds_736</name>
</gene>
<dbReference type="InterPro" id="IPR052050">
    <property type="entry name" value="SecEffector_AnkRepeat"/>
</dbReference>
<dbReference type="GeneID" id="36841879"/>
<proteinExistence type="predicted"/>
<reference evidence="1" key="1">
    <citation type="journal article" date="2018" name="Nat. Commun.">
        <title>Diversity and evolution of the emerging Pandoraviridae family.</title>
        <authorList>
            <person name="Legendre M."/>
            <person name="Fabre E."/>
            <person name="Poirot O."/>
            <person name="Jeudy S."/>
            <person name="Lartigue A."/>
            <person name="Alempic J.M."/>
            <person name="Beucher L."/>
            <person name="Philippe N."/>
            <person name="Bertaux L."/>
            <person name="Christo-Foroux E."/>
            <person name="Labadie K."/>
            <person name="Coute Y."/>
            <person name="Abergel C."/>
            <person name="Claverie J.M."/>
        </authorList>
    </citation>
    <scope>NUCLEOTIDE SEQUENCE [LARGE SCALE GENOMIC DNA]</scope>
    <source>
        <strain evidence="1">Macleodensis</strain>
    </source>
</reference>
<evidence type="ECO:0000313" key="1">
    <source>
        <dbReference type="EMBL" id="AVK77424.1"/>
    </source>
</evidence>
<dbReference type="KEGG" id="vg:36841879"/>
<dbReference type="PANTHER" id="PTHR46586:SF3">
    <property type="entry name" value="ANKYRIN REPEAT-CONTAINING PROTEIN"/>
    <property type="match status" value="1"/>
</dbReference>
<dbReference type="EMBL" id="MG011691">
    <property type="protein sequence ID" value="AVK77424.1"/>
    <property type="molecule type" value="Genomic_DNA"/>
</dbReference>
<protein>
    <submittedName>
        <fullName evidence="1">Ankyrin repeat domain containing protein</fullName>
    </submittedName>
</protein>
<dbReference type="PANTHER" id="PTHR46586">
    <property type="entry name" value="ANKYRIN REPEAT-CONTAINING PROTEIN"/>
    <property type="match status" value="1"/>
</dbReference>
<name>A0A2U7UG28_9VIRU</name>
<dbReference type="Proteomes" id="UP000249758">
    <property type="component" value="Segment"/>
</dbReference>
<organism evidence="1">
    <name type="scientific">Pandoravirus macleodensis</name>
    <dbReference type="NCBI Taxonomy" id="2107707"/>
    <lineage>
        <taxon>Viruses</taxon>
        <taxon>Pandoravirus</taxon>
    </lineage>
</organism>